<dbReference type="Proteomes" id="UP000784294">
    <property type="component" value="Unassembled WGS sequence"/>
</dbReference>
<dbReference type="GO" id="GO:0045505">
    <property type="term" value="F:dynein intermediate chain binding"/>
    <property type="evidence" value="ECO:0007669"/>
    <property type="project" value="InterPro"/>
</dbReference>
<dbReference type="GO" id="GO:0007018">
    <property type="term" value="P:microtubule-based movement"/>
    <property type="evidence" value="ECO:0007669"/>
    <property type="project" value="InterPro"/>
</dbReference>
<dbReference type="InterPro" id="IPR041228">
    <property type="entry name" value="Dynein_C"/>
</dbReference>
<dbReference type="OrthoDB" id="10251809at2759"/>
<dbReference type="GO" id="GO:0030286">
    <property type="term" value="C:dynein complex"/>
    <property type="evidence" value="ECO:0007669"/>
    <property type="project" value="InterPro"/>
</dbReference>
<accession>A0A3S5CVE5</accession>
<dbReference type="EMBL" id="CAAALY010274213">
    <property type="protein sequence ID" value="VEL42398.1"/>
    <property type="molecule type" value="Genomic_DNA"/>
</dbReference>
<dbReference type="Gene3D" id="1.20.1270.280">
    <property type="match status" value="1"/>
</dbReference>
<keyword evidence="3" id="KW-1185">Reference proteome</keyword>
<dbReference type="PANTHER" id="PTHR22878:SF63">
    <property type="entry name" value="DYNEIN AXONEMAL HEAVY CHAIN 10"/>
    <property type="match status" value="1"/>
</dbReference>
<dbReference type="PANTHER" id="PTHR22878">
    <property type="entry name" value="DYNEIN HEAVY CHAIN 6, AXONEMAL-LIKE-RELATED"/>
    <property type="match status" value="1"/>
</dbReference>
<proteinExistence type="predicted"/>
<evidence type="ECO:0000259" key="1">
    <source>
        <dbReference type="Pfam" id="PF18199"/>
    </source>
</evidence>
<sequence length="119" mass="13204">MNHSLTILKRALVGEAVMSSELDDLAKCLYNGHLPGEWRRLAPATLKSLANWILHFKARVQQYTSWVGIVLDNIFAPCYCEMSTASKLSKSAVSASIVTTDSKGQTYDISLGFWQHGRS</sequence>
<dbReference type="GO" id="GO:0051959">
    <property type="term" value="F:dynein light intermediate chain binding"/>
    <property type="evidence" value="ECO:0007669"/>
    <property type="project" value="InterPro"/>
</dbReference>
<gene>
    <name evidence="2" type="ORF">PXEA_LOCUS35838</name>
</gene>
<evidence type="ECO:0000313" key="2">
    <source>
        <dbReference type="EMBL" id="VEL42398.1"/>
    </source>
</evidence>
<feature type="domain" description="Dynein heavy chain C-terminal" evidence="1">
    <location>
        <begin position="1"/>
        <end position="67"/>
    </location>
</feature>
<comment type="caution">
    <text evidence="2">The sequence shown here is derived from an EMBL/GenBank/DDBJ whole genome shotgun (WGS) entry which is preliminary data.</text>
</comment>
<protein>
    <recommendedName>
        <fullName evidence="1">Dynein heavy chain C-terminal domain-containing protein</fullName>
    </recommendedName>
</protein>
<dbReference type="AlphaFoldDB" id="A0A3S5CVE5"/>
<evidence type="ECO:0000313" key="3">
    <source>
        <dbReference type="Proteomes" id="UP000784294"/>
    </source>
</evidence>
<organism evidence="2 3">
    <name type="scientific">Protopolystoma xenopodis</name>
    <dbReference type="NCBI Taxonomy" id="117903"/>
    <lineage>
        <taxon>Eukaryota</taxon>
        <taxon>Metazoa</taxon>
        <taxon>Spiralia</taxon>
        <taxon>Lophotrochozoa</taxon>
        <taxon>Platyhelminthes</taxon>
        <taxon>Monogenea</taxon>
        <taxon>Polyopisthocotylea</taxon>
        <taxon>Polystomatidea</taxon>
        <taxon>Polystomatidae</taxon>
        <taxon>Protopolystoma</taxon>
    </lineage>
</organism>
<reference evidence="2" key="1">
    <citation type="submission" date="2018-11" db="EMBL/GenBank/DDBJ databases">
        <authorList>
            <consortium name="Pathogen Informatics"/>
        </authorList>
    </citation>
    <scope>NUCLEOTIDE SEQUENCE</scope>
</reference>
<name>A0A3S5CVE5_9PLAT</name>
<dbReference type="Pfam" id="PF18199">
    <property type="entry name" value="Dynein_C"/>
    <property type="match status" value="1"/>
</dbReference>
<dbReference type="InterPro" id="IPR026983">
    <property type="entry name" value="DHC"/>
</dbReference>